<dbReference type="EMBL" id="MN739559">
    <property type="protein sequence ID" value="QHT13067.1"/>
    <property type="molecule type" value="Genomic_DNA"/>
</dbReference>
<proteinExistence type="predicted"/>
<accession>A0A6C0D975</accession>
<evidence type="ECO:0000259" key="1">
    <source>
        <dbReference type="Pfam" id="PF04480"/>
    </source>
</evidence>
<name>A0A6C0D975_9ZZZZ</name>
<dbReference type="Pfam" id="PF04480">
    <property type="entry name" value="DUF559"/>
    <property type="match status" value="1"/>
</dbReference>
<dbReference type="SUPFAM" id="SSF52980">
    <property type="entry name" value="Restriction endonuclease-like"/>
    <property type="match status" value="1"/>
</dbReference>
<dbReference type="InterPro" id="IPR007569">
    <property type="entry name" value="DUF559"/>
</dbReference>
<dbReference type="Gene3D" id="3.40.960.10">
    <property type="entry name" value="VSR Endonuclease"/>
    <property type="match status" value="1"/>
</dbReference>
<protein>
    <recommendedName>
        <fullName evidence="1">DUF559 domain-containing protein</fullName>
    </recommendedName>
</protein>
<evidence type="ECO:0000313" key="2">
    <source>
        <dbReference type="EMBL" id="QHT13067.1"/>
    </source>
</evidence>
<reference evidence="2" key="1">
    <citation type="journal article" date="2020" name="Nature">
        <title>Giant virus diversity and host interactions through global metagenomics.</title>
        <authorList>
            <person name="Schulz F."/>
            <person name="Roux S."/>
            <person name="Paez-Espino D."/>
            <person name="Jungbluth S."/>
            <person name="Walsh D.A."/>
            <person name="Denef V.J."/>
            <person name="McMahon K.D."/>
            <person name="Konstantinidis K.T."/>
            <person name="Eloe-Fadrosh E.A."/>
            <person name="Kyrpides N.C."/>
            <person name="Woyke T."/>
        </authorList>
    </citation>
    <scope>NUCLEOTIDE SEQUENCE</scope>
    <source>
        <strain evidence="2">GVMAG-M-3300023174-130</strain>
    </source>
</reference>
<organism evidence="2">
    <name type="scientific">viral metagenome</name>
    <dbReference type="NCBI Taxonomy" id="1070528"/>
    <lineage>
        <taxon>unclassified sequences</taxon>
        <taxon>metagenomes</taxon>
        <taxon>organismal metagenomes</taxon>
    </lineage>
</organism>
<dbReference type="InterPro" id="IPR011335">
    <property type="entry name" value="Restrct_endonuc-II-like"/>
</dbReference>
<feature type="domain" description="DUF559" evidence="1">
    <location>
        <begin position="362"/>
        <end position="434"/>
    </location>
</feature>
<sequence>MPKLKTTNEFISEAKLVHGDKYNYSKVEYINSNEKVIIICKEHGDFLQSPHKHLQGGCKLCGFSKQANTRTKTKENFIIEAIKKHGYTYDYSKVEYKNNMCKIIIICKEHGDFLQVVGSHLQGHGCKKCSTIINSNNQKSNTEEFISKAIEIHGNVYDYSKVEYINSNEKVIIICKEHGDFLQVVRSHLQGHGCKKCSTIINSNNQKSNTEEFIIKSREIHGDKYDYSKVIYDKNGKNPVIIICKKHGEFNQTPQEHLSGCGCSKCGKVYKKNTNEYIELVKKVHGNKYDYSKTIFNRAKDKVIITCKTHGDFYQEAYCHSIGVGCPICINKGESKMHEKLISIFPSLLTQFNNEWCKRKRFDFCIPEYKIIIELDGPQHFTQVMNWNSPEEQFENDKYKEECANQNGYSVIRLLQEDVFYDRYDWAKELYDAIEQVKSSEGITNIYLCKNSEYDQF</sequence>
<dbReference type="AlphaFoldDB" id="A0A6C0D975"/>